<dbReference type="Gene3D" id="1.20.1280.50">
    <property type="match status" value="1"/>
</dbReference>
<proteinExistence type="predicted"/>
<dbReference type="InterPro" id="IPR053781">
    <property type="entry name" value="F-box_AtFBL13-like"/>
</dbReference>
<dbReference type="AlphaFoldDB" id="A0A2P2Q499"/>
<dbReference type="InterPro" id="IPR001810">
    <property type="entry name" value="F-box_dom"/>
</dbReference>
<organism evidence="2">
    <name type="scientific">Rhizophora mucronata</name>
    <name type="common">Asiatic mangrove</name>
    <dbReference type="NCBI Taxonomy" id="61149"/>
    <lineage>
        <taxon>Eukaryota</taxon>
        <taxon>Viridiplantae</taxon>
        <taxon>Streptophyta</taxon>
        <taxon>Embryophyta</taxon>
        <taxon>Tracheophyta</taxon>
        <taxon>Spermatophyta</taxon>
        <taxon>Magnoliopsida</taxon>
        <taxon>eudicotyledons</taxon>
        <taxon>Gunneridae</taxon>
        <taxon>Pentapetalae</taxon>
        <taxon>rosids</taxon>
        <taxon>fabids</taxon>
        <taxon>Malpighiales</taxon>
        <taxon>Rhizophoraceae</taxon>
        <taxon>Rhizophora</taxon>
    </lineage>
</organism>
<dbReference type="CDD" id="cd22160">
    <property type="entry name" value="F-box_AtFBL13-like"/>
    <property type="match status" value="1"/>
</dbReference>
<evidence type="ECO:0000313" key="2">
    <source>
        <dbReference type="EMBL" id="MBX61808.1"/>
    </source>
</evidence>
<name>A0A2P2Q499_RHIMU</name>
<protein>
    <recommendedName>
        <fullName evidence="1">F-box domain-containing protein</fullName>
    </recommendedName>
</protein>
<feature type="domain" description="F-box" evidence="1">
    <location>
        <begin position="99"/>
        <end position="144"/>
    </location>
</feature>
<accession>A0A2P2Q499</accession>
<dbReference type="PROSITE" id="PS50181">
    <property type="entry name" value="FBOX"/>
    <property type="match status" value="1"/>
</dbReference>
<dbReference type="PANTHER" id="PTHR32212">
    <property type="entry name" value="CYCLIN-LIKE F-BOX"/>
    <property type="match status" value="1"/>
</dbReference>
<dbReference type="PANTHER" id="PTHR32212:SF459">
    <property type="entry name" value="F-BOX DOMAIN-CONTAINING PROTEIN"/>
    <property type="match status" value="1"/>
</dbReference>
<dbReference type="EMBL" id="GGEC01081324">
    <property type="protein sequence ID" value="MBX61808.1"/>
    <property type="molecule type" value="Transcribed_RNA"/>
</dbReference>
<sequence length="144" mass="15517">MAGGRIKLENGSGVEHSCRRGQSKLNQIVGGCIKLENSSGGEHSHRGKSKLNQMAGGRIKLENGSGVEHSCRRGQSKLNQIVGGCIKLENSSGGECSHQDRISELPDAILVAILSLVSLKEAARVCTLSKRFRNLWLLITDLKL</sequence>
<dbReference type="SUPFAM" id="SSF81383">
    <property type="entry name" value="F-box domain"/>
    <property type="match status" value="1"/>
</dbReference>
<dbReference type="InterPro" id="IPR036047">
    <property type="entry name" value="F-box-like_dom_sf"/>
</dbReference>
<reference evidence="2" key="1">
    <citation type="submission" date="2018-02" db="EMBL/GenBank/DDBJ databases">
        <title>Rhizophora mucronata_Transcriptome.</title>
        <authorList>
            <person name="Meera S.P."/>
            <person name="Sreeshan A."/>
            <person name="Augustine A."/>
        </authorList>
    </citation>
    <scope>NUCLEOTIDE SEQUENCE</scope>
    <source>
        <tissue evidence="2">Leaf</tissue>
    </source>
</reference>
<evidence type="ECO:0000259" key="1">
    <source>
        <dbReference type="PROSITE" id="PS50181"/>
    </source>
</evidence>
<dbReference type="Pfam" id="PF00646">
    <property type="entry name" value="F-box"/>
    <property type="match status" value="1"/>
</dbReference>